<dbReference type="PANTHER" id="PTHR43310">
    <property type="entry name" value="SULFATE TRANSPORTER YBAR-RELATED"/>
    <property type="match status" value="1"/>
</dbReference>
<dbReference type="AlphaFoldDB" id="A0A7W6K6D9"/>
<feature type="transmembrane region" description="Helical" evidence="5">
    <location>
        <begin position="57"/>
        <end position="78"/>
    </location>
</feature>
<dbReference type="Gene3D" id="3.30.750.24">
    <property type="entry name" value="STAS domain"/>
    <property type="match status" value="1"/>
</dbReference>
<feature type="transmembrane region" description="Helical" evidence="5">
    <location>
        <begin position="270"/>
        <end position="292"/>
    </location>
</feature>
<evidence type="ECO:0000256" key="2">
    <source>
        <dbReference type="ARBA" id="ARBA00022692"/>
    </source>
</evidence>
<comment type="caution">
    <text evidence="7">The sequence shown here is derived from an EMBL/GenBank/DDBJ whole genome shotgun (WGS) entry which is preliminary data.</text>
</comment>
<dbReference type="PROSITE" id="PS50801">
    <property type="entry name" value="STAS"/>
    <property type="match status" value="1"/>
</dbReference>
<evidence type="ECO:0000256" key="4">
    <source>
        <dbReference type="ARBA" id="ARBA00023136"/>
    </source>
</evidence>
<feature type="transmembrane region" description="Helical" evidence="5">
    <location>
        <begin position="329"/>
        <end position="346"/>
    </location>
</feature>
<feature type="transmembrane region" description="Helical" evidence="5">
    <location>
        <begin position="304"/>
        <end position="322"/>
    </location>
</feature>
<comment type="subcellular location">
    <subcellularLocation>
        <location evidence="1">Membrane</location>
        <topology evidence="1">Multi-pass membrane protein</topology>
    </subcellularLocation>
</comment>
<dbReference type="Pfam" id="PF00916">
    <property type="entry name" value="Sulfate_transp"/>
    <property type="match status" value="2"/>
</dbReference>
<evidence type="ECO:0000313" key="7">
    <source>
        <dbReference type="EMBL" id="MBB4104945.1"/>
    </source>
</evidence>
<organism evidence="7 8">
    <name type="scientific">Allorhizobium borbori</name>
    <dbReference type="NCBI Taxonomy" id="485907"/>
    <lineage>
        <taxon>Bacteria</taxon>
        <taxon>Pseudomonadati</taxon>
        <taxon>Pseudomonadota</taxon>
        <taxon>Alphaproteobacteria</taxon>
        <taxon>Hyphomicrobiales</taxon>
        <taxon>Rhizobiaceae</taxon>
        <taxon>Rhizobium/Agrobacterium group</taxon>
        <taxon>Allorhizobium</taxon>
    </lineage>
</organism>
<sequence>MTQPAAAPDTTLSPGLKDALTSPRLFLRESLAGIVTALALVPEVISFSFISGVDPKSALVASIVLCLTLSFFGGRPAMVTAAAGSIALVIGPMVKTFGAGYILPTLVLAGVIQITFGLLGLSRLMRFVPRSVMLGFVNGLGILIFAAQMPHLIGVPVAVYPLFALTIAIVLLAPRFITAIPAPLIAIAVVTLVTVAAVPGVPDVGSQGPMGSGLPGFLTLTVPLSLETLKIIWPAALSVAFVGLLETLLTAKLVDEMTDTRSHKGQESCALGLANILSGFYGGIGGCAMIGQTVVNVKIGAARTRLSTIVAGLVLLALVTVLSSVMAKIPLVALAAVMMIVAVKTVNWHSVSPATLKRMPWSETSVLAVTTALTVATGNLALGIGAGVLLAIVLFARRVAHVVRVERTVSTDGETALYYVHGPLFFASSNDLVERFSYGIDPRRIVIDLTHAQIWDASTVAALDSIETRYRDHGATVHFTGLDARSASFHEKLSGTL</sequence>
<dbReference type="GO" id="GO:0016020">
    <property type="term" value="C:membrane"/>
    <property type="evidence" value="ECO:0007669"/>
    <property type="project" value="UniProtKB-SubCell"/>
</dbReference>
<dbReference type="InterPro" id="IPR002645">
    <property type="entry name" value="STAS_dom"/>
</dbReference>
<evidence type="ECO:0000256" key="5">
    <source>
        <dbReference type="SAM" id="Phobius"/>
    </source>
</evidence>
<accession>A0A7W6K6D9</accession>
<feature type="transmembrane region" description="Helical" evidence="5">
    <location>
        <begin position="98"/>
        <end position="120"/>
    </location>
</feature>
<dbReference type="InterPro" id="IPR011547">
    <property type="entry name" value="SLC26A/SulP_dom"/>
</dbReference>
<dbReference type="Proteomes" id="UP000584824">
    <property type="component" value="Unassembled WGS sequence"/>
</dbReference>
<evidence type="ECO:0000256" key="3">
    <source>
        <dbReference type="ARBA" id="ARBA00022989"/>
    </source>
</evidence>
<dbReference type="Pfam" id="PF01740">
    <property type="entry name" value="STAS"/>
    <property type="match status" value="1"/>
</dbReference>
<keyword evidence="2 5" id="KW-0812">Transmembrane</keyword>
<gene>
    <name evidence="7" type="ORF">GGQ66_003527</name>
</gene>
<dbReference type="InterPro" id="IPR052706">
    <property type="entry name" value="Membrane-Transporter-like"/>
</dbReference>
<dbReference type="CDD" id="cd07042">
    <property type="entry name" value="STAS_SulP_like_sulfate_transporter"/>
    <property type="match status" value="1"/>
</dbReference>
<evidence type="ECO:0000259" key="6">
    <source>
        <dbReference type="PROSITE" id="PS50801"/>
    </source>
</evidence>
<name>A0A7W6K6D9_9HYPH</name>
<evidence type="ECO:0000256" key="1">
    <source>
        <dbReference type="ARBA" id="ARBA00004141"/>
    </source>
</evidence>
<feature type="transmembrane region" description="Helical" evidence="5">
    <location>
        <begin position="127"/>
        <end position="147"/>
    </location>
</feature>
<feature type="transmembrane region" description="Helical" evidence="5">
    <location>
        <begin position="366"/>
        <end position="396"/>
    </location>
</feature>
<evidence type="ECO:0000313" key="8">
    <source>
        <dbReference type="Proteomes" id="UP000584824"/>
    </source>
</evidence>
<keyword evidence="8" id="KW-1185">Reference proteome</keyword>
<feature type="domain" description="STAS" evidence="6">
    <location>
        <begin position="405"/>
        <end position="497"/>
    </location>
</feature>
<dbReference type="SUPFAM" id="SSF52091">
    <property type="entry name" value="SpoIIaa-like"/>
    <property type="match status" value="1"/>
</dbReference>
<feature type="transmembrane region" description="Helical" evidence="5">
    <location>
        <begin position="231"/>
        <end position="249"/>
    </location>
</feature>
<dbReference type="PANTHER" id="PTHR43310:SF1">
    <property type="entry name" value="SULFATE TRANSPORTER YBAR-RELATED"/>
    <property type="match status" value="1"/>
</dbReference>
<dbReference type="InterPro" id="IPR036513">
    <property type="entry name" value="STAS_dom_sf"/>
</dbReference>
<reference evidence="7 8" key="1">
    <citation type="submission" date="2020-08" db="EMBL/GenBank/DDBJ databases">
        <title>Genomic Encyclopedia of Type Strains, Phase IV (KMG-IV): sequencing the most valuable type-strain genomes for metagenomic binning, comparative biology and taxonomic classification.</title>
        <authorList>
            <person name="Goeker M."/>
        </authorList>
    </citation>
    <scope>NUCLEOTIDE SEQUENCE [LARGE SCALE GENOMIC DNA]</scope>
    <source>
        <strain evidence="7 8">DSM 26385</strain>
    </source>
</reference>
<dbReference type="EMBL" id="JACIDU010000015">
    <property type="protein sequence ID" value="MBB4104945.1"/>
    <property type="molecule type" value="Genomic_DNA"/>
</dbReference>
<feature type="transmembrane region" description="Helical" evidence="5">
    <location>
        <begin position="180"/>
        <end position="201"/>
    </location>
</feature>
<keyword evidence="4 5" id="KW-0472">Membrane</keyword>
<keyword evidence="3 5" id="KW-1133">Transmembrane helix</keyword>
<protein>
    <submittedName>
        <fullName evidence="7">SulP family sulfate permease</fullName>
    </submittedName>
</protein>
<dbReference type="RefSeq" id="WP_183794006.1">
    <property type="nucleotide sequence ID" value="NZ_JACIDU010000015.1"/>
</dbReference>
<feature type="transmembrane region" description="Helical" evidence="5">
    <location>
        <begin position="153"/>
        <end position="173"/>
    </location>
</feature>
<proteinExistence type="predicted"/>
<feature type="transmembrane region" description="Helical" evidence="5">
    <location>
        <begin position="30"/>
        <end position="50"/>
    </location>
</feature>